<gene>
    <name evidence="11" type="ORF">HG537_0B04070</name>
</gene>
<keyword evidence="6 10" id="KW-0175">Coiled coil</keyword>
<dbReference type="GO" id="GO:0006281">
    <property type="term" value="P:DNA repair"/>
    <property type="evidence" value="ECO:0007669"/>
    <property type="project" value="UniProtKB-UniRule"/>
</dbReference>
<accession>A0A7H9HP23</accession>
<evidence type="ECO:0000313" key="11">
    <source>
        <dbReference type="EMBL" id="QLQ79060.1"/>
    </source>
</evidence>
<evidence type="ECO:0000256" key="2">
    <source>
        <dbReference type="ARBA" id="ARBA00010916"/>
    </source>
</evidence>
<protein>
    <recommendedName>
        <fullName evidence="3 9">Chromatin modification-related protein EAF6</fullName>
    </recommendedName>
</protein>
<dbReference type="GO" id="GO:0005634">
    <property type="term" value="C:nucleus"/>
    <property type="evidence" value="ECO:0007669"/>
    <property type="project" value="UniProtKB-SubCell"/>
</dbReference>
<keyword evidence="9" id="KW-0227">DNA damage</keyword>
<dbReference type="InterPro" id="IPR015418">
    <property type="entry name" value="Eaf6"/>
</dbReference>
<evidence type="ECO:0000256" key="7">
    <source>
        <dbReference type="ARBA" id="ARBA00023163"/>
    </source>
</evidence>
<dbReference type="Pfam" id="PF09340">
    <property type="entry name" value="NuA4"/>
    <property type="match status" value="1"/>
</dbReference>
<organism evidence="11 12">
    <name type="scientific">Torulaspora globosa</name>
    <dbReference type="NCBI Taxonomy" id="48254"/>
    <lineage>
        <taxon>Eukaryota</taxon>
        <taxon>Fungi</taxon>
        <taxon>Dikarya</taxon>
        <taxon>Ascomycota</taxon>
        <taxon>Saccharomycotina</taxon>
        <taxon>Saccharomycetes</taxon>
        <taxon>Saccharomycetales</taxon>
        <taxon>Saccharomycetaceae</taxon>
        <taxon>Torulaspora</taxon>
    </lineage>
</organism>
<dbReference type="PANTHER" id="PTHR13476">
    <property type="entry name" value="CHROMATIN MODIFICATION-RELATED PROTEIN MEAF6"/>
    <property type="match status" value="1"/>
</dbReference>
<dbReference type="EMBL" id="CP059268">
    <property type="protein sequence ID" value="QLQ79060.1"/>
    <property type="molecule type" value="Genomic_DNA"/>
</dbReference>
<dbReference type="GO" id="GO:0006325">
    <property type="term" value="P:chromatin organization"/>
    <property type="evidence" value="ECO:0007669"/>
    <property type="project" value="UniProtKB-KW"/>
</dbReference>
<name>A0A7H9HP23_9SACH</name>
<dbReference type="GO" id="GO:0035267">
    <property type="term" value="C:NuA4 histone acetyltransferase complex"/>
    <property type="evidence" value="ECO:0007669"/>
    <property type="project" value="UniProtKB-UniRule"/>
</dbReference>
<keyword evidence="12" id="KW-1185">Reference proteome</keyword>
<evidence type="ECO:0000256" key="3">
    <source>
        <dbReference type="ARBA" id="ARBA00018504"/>
    </source>
</evidence>
<evidence type="ECO:0000256" key="1">
    <source>
        <dbReference type="ARBA" id="ARBA00004123"/>
    </source>
</evidence>
<evidence type="ECO:0000313" key="12">
    <source>
        <dbReference type="Proteomes" id="UP000510647"/>
    </source>
</evidence>
<reference evidence="11 12" key="1">
    <citation type="submission" date="2020-06" db="EMBL/GenBank/DDBJ databases">
        <title>The yeast mating-type switching endonuclease HO is a domesticated member of an unorthodox homing genetic element family.</title>
        <authorList>
            <person name="Coughlan A.Y."/>
            <person name="Lombardi L."/>
            <person name="Braun-Galleani S."/>
            <person name="Martos A.R."/>
            <person name="Galeote V."/>
            <person name="Bigey F."/>
            <person name="Dequin S."/>
            <person name="Byrne K.P."/>
            <person name="Wolfe K.H."/>
        </authorList>
    </citation>
    <scope>NUCLEOTIDE SEQUENCE [LARGE SCALE GENOMIC DNA]</scope>
    <source>
        <strain evidence="11 12">CBS2947</strain>
    </source>
</reference>
<comment type="function">
    <text evidence="9">Component of the NuA4 histone acetyltransferase complex which is involved in transcriptional activation of selected genes principally by acetylation of nucleosomal histone H4 and H2A. The NuA4 complex is also involved in DNA repair.</text>
</comment>
<keyword evidence="8 9" id="KW-0539">Nucleus</keyword>
<evidence type="ECO:0000256" key="8">
    <source>
        <dbReference type="ARBA" id="ARBA00023242"/>
    </source>
</evidence>
<keyword evidence="5 9" id="KW-0805">Transcription regulation</keyword>
<evidence type="ECO:0000256" key="10">
    <source>
        <dbReference type="SAM" id="Coils"/>
    </source>
</evidence>
<comment type="similarity">
    <text evidence="2 9">Belongs to the EAF6 family.</text>
</comment>
<dbReference type="AlphaFoldDB" id="A0A7H9HP23"/>
<proteinExistence type="inferred from homology"/>
<evidence type="ECO:0000256" key="9">
    <source>
        <dbReference type="RuleBase" id="RU368022"/>
    </source>
</evidence>
<dbReference type="Proteomes" id="UP000510647">
    <property type="component" value="Chromosome 2"/>
</dbReference>
<evidence type="ECO:0000256" key="4">
    <source>
        <dbReference type="ARBA" id="ARBA00022853"/>
    </source>
</evidence>
<keyword evidence="9" id="KW-0234">DNA repair</keyword>
<feature type="coiled-coil region" evidence="10">
    <location>
        <begin position="8"/>
        <end position="42"/>
    </location>
</feature>
<evidence type="ECO:0000256" key="5">
    <source>
        <dbReference type="ARBA" id="ARBA00023015"/>
    </source>
</evidence>
<comment type="subcellular location">
    <subcellularLocation>
        <location evidence="1 9">Nucleus</location>
    </subcellularLocation>
</comment>
<dbReference type="OrthoDB" id="440324at2759"/>
<sequence>MDDDPKAYEKLKEDLKKSLQEQKELEDEFDRLQQEIYDKETEYFAGKSSGTVSMGFGKTSCGGNIIKGFDAFNKSHHGHESSSHFTNDDRLFSLSSAVFIKQLRQEDLQDHIE</sequence>
<keyword evidence="7 9" id="KW-0804">Transcription</keyword>
<comment type="subunit">
    <text evidence="9">Component of the NuA4 histone acetyltransferase complex.</text>
</comment>
<evidence type="ECO:0000256" key="6">
    <source>
        <dbReference type="ARBA" id="ARBA00023054"/>
    </source>
</evidence>
<keyword evidence="4 9" id="KW-0156">Chromatin regulator</keyword>